<dbReference type="GO" id="GO:0016301">
    <property type="term" value="F:kinase activity"/>
    <property type="evidence" value="ECO:0007669"/>
    <property type="project" value="UniProtKB-KW"/>
</dbReference>
<keyword evidence="1" id="KW-0808">Transferase</keyword>
<reference evidence="1" key="1">
    <citation type="journal article" date="2020" name="mSystems">
        <title>Genome- and Community-Level Interaction Insights into Carbon Utilization and Element Cycling Functions of Hydrothermarchaeota in Hydrothermal Sediment.</title>
        <authorList>
            <person name="Zhou Z."/>
            <person name="Liu Y."/>
            <person name="Xu W."/>
            <person name="Pan J."/>
            <person name="Luo Z.H."/>
            <person name="Li M."/>
        </authorList>
    </citation>
    <scope>NUCLEOTIDE SEQUENCE [LARGE SCALE GENOMIC DNA]</scope>
    <source>
        <strain evidence="1">HyVt-501</strain>
    </source>
</reference>
<comment type="caution">
    <text evidence="1">The sequence shown here is derived from an EMBL/GenBank/DDBJ whole genome shotgun (WGS) entry which is preliminary data.</text>
</comment>
<feature type="non-terminal residue" evidence="1">
    <location>
        <position position="1"/>
    </location>
</feature>
<accession>A0A7C5Q0P8</accession>
<dbReference type="Gene3D" id="3.40.50.300">
    <property type="entry name" value="P-loop containing nucleotide triphosphate hydrolases"/>
    <property type="match status" value="1"/>
</dbReference>
<dbReference type="EMBL" id="DRNB01000336">
    <property type="protein sequence ID" value="HHJ65016.1"/>
    <property type="molecule type" value="Genomic_DNA"/>
</dbReference>
<sequence>GADPQTMALMRERSFVVWLRVSFEEFKKRCASGEERPLLRRGDEELRDLLRRRERVYRSAHLTLTPTDPERTADKIIEAWESLRRR</sequence>
<evidence type="ECO:0000313" key="1">
    <source>
        <dbReference type="EMBL" id="HHJ65016.1"/>
    </source>
</evidence>
<organism evidence="1">
    <name type="scientific">Aquifex aeolicus</name>
    <dbReference type="NCBI Taxonomy" id="63363"/>
    <lineage>
        <taxon>Bacteria</taxon>
        <taxon>Pseudomonadati</taxon>
        <taxon>Aquificota</taxon>
        <taxon>Aquificia</taxon>
        <taxon>Aquificales</taxon>
        <taxon>Aquificaceae</taxon>
        <taxon>Aquifex</taxon>
    </lineage>
</organism>
<proteinExistence type="predicted"/>
<keyword evidence="1" id="KW-0418">Kinase</keyword>
<dbReference type="Proteomes" id="UP000885792">
    <property type="component" value="Unassembled WGS sequence"/>
</dbReference>
<dbReference type="AlphaFoldDB" id="A0A7C5Q0P8"/>
<name>A0A7C5Q0P8_AQUAO</name>
<dbReference type="InterPro" id="IPR031322">
    <property type="entry name" value="Shikimate/glucono_kinase"/>
</dbReference>
<dbReference type="InterPro" id="IPR027417">
    <property type="entry name" value="P-loop_NTPase"/>
</dbReference>
<gene>
    <name evidence="1" type="ORF">ENJ61_08960</name>
</gene>
<protein>
    <submittedName>
        <fullName evidence="1">Shikimate kinase</fullName>
    </submittedName>
</protein>
<dbReference type="Pfam" id="PF01202">
    <property type="entry name" value="SKI"/>
    <property type="match status" value="1"/>
</dbReference>